<protein>
    <submittedName>
        <fullName evidence="1">Uncharacterized protein</fullName>
    </submittedName>
</protein>
<dbReference type="AlphaFoldDB" id="Q9GKS3"/>
<sequence length="99" mass="11153">MQTSLMVAPLKGQLALHEHVHPHPSQCLSEALLLWLHTGSLGNFKKALMPGPHFGQYNQSLSGRHWEEVFVVFHGHTHCQPLKLHHAHECPGALQSYRP</sequence>
<evidence type="ECO:0000313" key="1">
    <source>
        <dbReference type="EMBL" id="BAB18978.1"/>
    </source>
</evidence>
<organism evidence="1">
    <name type="scientific">Macaca fascicularis</name>
    <name type="common">Crab-eating macaque</name>
    <name type="synonym">Cynomolgus monkey</name>
    <dbReference type="NCBI Taxonomy" id="9541"/>
    <lineage>
        <taxon>Eukaryota</taxon>
        <taxon>Metazoa</taxon>
        <taxon>Chordata</taxon>
        <taxon>Craniata</taxon>
        <taxon>Vertebrata</taxon>
        <taxon>Euteleostomi</taxon>
        <taxon>Mammalia</taxon>
        <taxon>Eutheria</taxon>
        <taxon>Euarchontoglires</taxon>
        <taxon>Primates</taxon>
        <taxon>Haplorrhini</taxon>
        <taxon>Catarrhini</taxon>
        <taxon>Cercopithecidae</taxon>
        <taxon>Cercopithecinae</taxon>
        <taxon>Macaca</taxon>
    </lineage>
</organism>
<reference evidence="1" key="1">
    <citation type="submission" date="2000-12" db="EMBL/GenBank/DDBJ databases">
        <title>Isolation of full-length cDNA clones from macaque brain cDNA libraries.</title>
        <authorList>
            <person name="Osada N."/>
            <person name="Hida M."/>
            <person name="Kusuda J."/>
            <person name="Tanuma R."/>
            <person name="Iseki K."/>
            <person name="Hirai M."/>
            <person name="Terao K."/>
            <person name="Suzuki Y."/>
            <person name="Sugano S."/>
            <person name="Hashimoto K."/>
        </authorList>
    </citation>
    <scope>NUCLEOTIDE SEQUENCE</scope>
    <source>
        <tissue evidence="1">Cerebellum cortex</tissue>
    </source>
</reference>
<name>Q9GKS3_MACFA</name>
<accession>Q9GKS3</accession>
<dbReference type="EMBL" id="AB052172">
    <property type="protein sequence ID" value="BAB18978.1"/>
    <property type="molecule type" value="mRNA"/>
</dbReference>
<proteinExistence type="evidence at transcript level"/>